<dbReference type="Gene3D" id="1.10.1040.50">
    <property type="match status" value="1"/>
</dbReference>
<keyword evidence="3" id="KW-0560">Oxidoreductase</keyword>
<dbReference type="EMBL" id="UINC01004909">
    <property type="protein sequence ID" value="SVA17739.1"/>
    <property type="molecule type" value="Genomic_DNA"/>
</dbReference>
<keyword evidence="5" id="KW-0443">Lipid metabolism</keyword>
<evidence type="ECO:0008006" key="9">
    <source>
        <dbReference type="Google" id="ProtNLM"/>
    </source>
</evidence>
<evidence type="ECO:0000256" key="5">
    <source>
        <dbReference type="ARBA" id="ARBA00023098"/>
    </source>
</evidence>
<dbReference type="UniPathway" id="UPA00659"/>
<dbReference type="Pfam" id="PF02737">
    <property type="entry name" value="3HCDH_N"/>
    <property type="match status" value="1"/>
</dbReference>
<keyword evidence="2" id="KW-0276">Fatty acid metabolism</keyword>
<dbReference type="PANTHER" id="PTHR48075">
    <property type="entry name" value="3-HYDROXYACYL-COA DEHYDROGENASE FAMILY PROTEIN"/>
    <property type="match status" value="1"/>
</dbReference>
<dbReference type="Gene3D" id="3.90.226.10">
    <property type="entry name" value="2-enoyl-CoA Hydratase, Chain A, domain 1"/>
    <property type="match status" value="1"/>
</dbReference>
<dbReference type="InterPro" id="IPR029045">
    <property type="entry name" value="ClpP/crotonase-like_dom_sf"/>
</dbReference>
<evidence type="ECO:0000256" key="3">
    <source>
        <dbReference type="ARBA" id="ARBA00023002"/>
    </source>
</evidence>
<dbReference type="AlphaFoldDB" id="A0A381TPI0"/>
<dbReference type="GO" id="GO:0006635">
    <property type="term" value="P:fatty acid beta-oxidation"/>
    <property type="evidence" value="ECO:0007669"/>
    <property type="project" value="UniProtKB-UniPathway"/>
</dbReference>
<dbReference type="SUPFAM" id="SSF51735">
    <property type="entry name" value="NAD(P)-binding Rossmann-fold domains"/>
    <property type="match status" value="1"/>
</dbReference>
<name>A0A381TPI0_9ZZZZ</name>
<evidence type="ECO:0000256" key="2">
    <source>
        <dbReference type="ARBA" id="ARBA00022832"/>
    </source>
</evidence>
<dbReference type="Pfam" id="PF00725">
    <property type="entry name" value="3HCDH"/>
    <property type="match status" value="2"/>
</dbReference>
<dbReference type="Gene3D" id="3.40.50.720">
    <property type="entry name" value="NAD(P)-binding Rossmann-like Domain"/>
    <property type="match status" value="1"/>
</dbReference>
<feature type="domain" description="3-hydroxyacyl-CoA dehydrogenase NAD binding" evidence="7">
    <location>
        <begin position="28"/>
        <end position="204"/>
    </location>
</feature>
<dbReference type="InterPro" id="IPR036291">
    <property type="entry name" value="NAD(P)-bd_dom_sf"/>
</dbReference>
<dbReference type="GO" id="GO:0016616">
    <property type="term" value="F:oxidoreductase activity, acting on the CH-OH group of donors, NAD or NADP as acceptor"/>
    <property type="evidence" value="ECO:0007669"/>
    <property type="project" value="InterPro"/>
</dbReference>
<proteinExistence type="predicted"/>
<dbReference type="InterPro" id="IPR006108">
    <property type="entry name" value="3HC_DH_C"/>
</dbReference>
<protein>
    <recommendedName>
        <fullName evidence="9">3-hydroxyacyl-CoA dehydrogenase</fullName>
    </recommendedName>
</protein>
<comment type="pathway">
    <text evidence="1">Lipid metabolism; fatty acid beta-oxidation.</text>
</comment>
<feature type="domain" description="3-hydroxyacyl-CoA dehydrogenase C-terminal" evidence="6">
    <location>
        <begin position="207"/>
        <end position="306"/>
    </location>
</feature>
<dbReference type="GO" id="GO:0070403">
    <property type="term" value="F:NAD+ binding"/>
    <property type="evidence" value="ECO:0007669"/>
    <property type="project" value="InterPro"/>
</dbReference>
<evidence type="ECO:0000256" key="4">
    <source>
        <dbReference type="ARBA" id="ARBA00023027"/>
    </source>
</evidence>
<keyword evidence="4" id="KW-0520">NAD</keyword>
<gene>
    <name evidence="8" type="ORF">METZ01_LOCUS70593</name>
</gene>
<dbReference type="CDD" id="cd06558">
    <property type="entry name" value="crotonase-like"/>
    <property type="match status" value="1"/>
</dbReference>
<dbReference type="InterPro" id="IPR008927">
    <property type="entry name" value="6-PGluconate_DH-like_C_sf"/>
</dbReference>
<feature type="domain" description="3-hydroxyacyl-CoA dehydrogenase C-terminal" evidence="6">
    <location>
        <begin position="384"/>
        <end position="419"/>
    </location>
</feature>
<dbReference type="SUPFAM" id="SSF52096">
    <property type="entry name" value="ClpP/crotonase"/>
    <property type="match status" value="1"/>
</dbReference>
<evidence type="ECO:0000259" key="6">
    <source>
        <dbReference type="Pfam" id="PF00725"/>
    </source>
</evidence>
<organism evidence="8">
    <name type="scientific">marine metagenome</name>
    <dbReference type="NCBI Taxonomy" id="408172"/>
    <lineage>
        <taxon>unclassified sequences</taxon>
        <taxon>metagenomes</taxon>
        <taxon>ecological metagenomes</taxon>
    </lineage>
</organism>
<dbReference type="InterPro" id="IPR001753">
    <property type="entry name" value="Enoyl-CoA_hydra/iso"/>
</dbReference>
<dbReference type="PANTHER" id="PTHR48075:SF7">
    <property type="entry name" value="3-HYDROXYACYL-COA DEHYDROGENASE-RELATED"/>
    <property type="match status" value="1"/>
</dbReference>
<accession>A0A381TPI0</accession>
<reference evidence="8" key="1">
    <citation type="submission" date="2018-05" db="EMBL/GenBank/DDBJ databases">
        <authorList>
            <person name="Lanie J.A."/>
            <person name="Ng W.-L."/>
            <person name="Kazmierczak K.M."/>
            <person name="Andrzejewski T.M."/>
            <person name="Davidsen T.M."/>
            <person name="Wayne K.J."/>
            <person name="Tettelin H."/>
            <person name="Glass J.I."/>
            <person name="Rusch D."/>
            <person name="Podicherti R."/>
            <person name="Tsui H.-C.T."/>
            <person name="Winkler M.E."/>
        </authorList>
    </citation>
    <scope>NUCLEOTIDE SEQUENCE</scope>
</reference>
<sequence>MDNGRQPVRVQSAAMTETETNLRPIRSVGVLGAGTMGAQIAAHVANAGLPVVLLDLDEAAAAAGLKRAAALNPDPFFVRHTQTRISVGGFETHLNTLADCDWIVEAIIEQLDAKRALLERVEAHRHPDAIVSSNTSGIPIGLIAEGRSEAFRRHWIGTHFFNPPRYLRLVEIIPTLDTNPRVVATLTAFMDRLLGKGVVVAKDTPNFIANRIGLFGVMRVLEQLDSGRHTIEEIDAMTGPLIGRPKSATFRTMDVAGLDILAHVASNLVERLASDDERHAFRLPALVSQLVERGWIGEKSGQGFYKKERGPKGSTILTLDPATLEYRPRQSPRLPALDAVRPVDDPTERLRALFSGRDAVGEFMRATLGQTLVYTAEVAPSIAHSPDDIDRAMRWGFGWDRGPFELLDALGPNVVLDATGRDDLSSAALTWAGLTPRTENTPRKIRSAPLPPSGPGLQILGVAKQQGRVVKHSGGASLIDLGDGILAVEFHSKLNTIGNDTVQMLTGGVTEASERFAGLVVGNDAQNFCAGANLMMVLLEAQEANWEEIDLMVRSFQRAVIGLRYSPVPVVVAPAGLTLGGGCEMVLHGDRVQAAAESYLGQVEVGVGLIPAGCGTKELTVRAVDSTVRGTDPLPRLQHAFEMIGFGKVSTSADDARRLGLLRDVDHITMNRDRLLADAKATALGRVQAGYRPPARRTSISVGGETQRAALDLGIHLAWRGERISDHDALIARKIAHIMTGGDLPHPVSVSEQYLLDLEREAFLSLCGERATLERIRHTLKTGKTLRN</sequence>
<dbReference type="InterPro" id="IPR006176">
    <property type="entry name" value="3-OHacyl-CoA_DH_NAD-bd"/>
</dbReference>
<evidence type="ECO:0000256" key="1">
    <source>
        <dbReference type="ARBA" id="ARBA00005005"/>
    </source>
</evidence>
<dbReference type="SUPFAM" id="SSF48179">
    <property type="entry name" value="6-phosphogluconate dehydrogenase C-terminal domain-like"/>
    <property type="match status" value="2"/>
</dbReference>
<evidence type="ECO:0000259" key="7">
    <source>
        <dbReference type="Pfam" id="PF02737"/>
    </source>
</evidence>
<evidence type="ECO:0000313" key="8">
    <source>
        <dbReference type="EMBL" id="SVA17739.1"/>
    </source>
</evidence>
<dbReference type="Pfam" id="PF00378">
    <property type="entry name" value="ECH_1"/>
    <property type="match status" value="1"/>
</dbReference>